<dbReference type="PANTHER" id="PTHR48449">
    <property type="entry name" value="DUF1985 DOMAIN-CONTAINING PROTEIN"/>
    <property type="match status" value="1"/>
</dbReference>
<accession>A0A565BJ79</accession>
<dbReference type="EMBL" id="CABITT030000004">
    <property type="protein sequence ID" value="VVB01655.1"/>
    <property type="molecule type" value="Genomic_DNA"/>
</dbReference>
<proteinExistence type="predicted"/>
<evidence type="ECO:0000313" key="4">
    <source>
        <dbReference type="Proteomes" id="UP000489600"/>
    </source>
</evidence>
<evidence type="ECO:0000313" key="3">
    <source>
        <dbReference type="EMBL" id="VVB01655.1"/>
    </source>
</evidence>
<evidence type="ECO:0000256" key="1">
    <source>
        <dbReference type="SAM" id="MobiDB-lite"/>
    </source>
</evidence>
<feature type="signal peptide" evidence="2">
    <location>
        <begin position="1"/>
        <end position="20"/>
    </location>
</feature>
<protein>
    <recommendedName>
        <fullName evidence="5">Ubiquitin-like protease family profile domain-containing protein</fullName>
    </recommendedName>
</protein>
<comment type="caution">
    <text evidence="3">The sequence shown here is derived from an EMBL/GenBank/DDBJ whole genome shotgun (WGS) entry which is preliminary data.</text>
</comment>
<gene>
    <name evidence="3" type="ORF">ANE_LOCUS12099</name>
</gene>
<keyword evidence="2" id="KW-0732">Signal</keyword>
<dbReference type="PANTHER" id="PTHR48449:SF1">
    <property type="entry name" value="DUF1985 DOMAIN-CONTAINING PROTEIN"/>
    <property type="match status" value="1"/>
</dbReference>
<sequence>MERIKLSCLLLVDIIPLATSADGKIIDSHVRMIRDFDVFLQHPWGRECFAFTMKSIKAKEVADMGQKSMAIRGFIHGLQLVALTCIPEITSYAATEKNTKQMEVNVAYTLPAEGLEGEDFTWPNKKDDAKVLHMIDLVNQNHIFTKASWSGRSDATTLSLEKKDNVNAKKGKNKCDAADVSPGRNRKTKGKNLENDKGQISENITHLTMADVQDLIDNPTVVYYNKLLEELKEFDAKFTCLLQNQDGAIKNELRDMSHKLNGLSEQIVVLKSQQSTVFVVSVAKDILATTKKSSDQSTTMETTTNPHVIEKNVAPSSQPDKSLSEKLVTQNIMGVVTEVLGKEGAADDAHANDANGNDAQPKENLRVSFAPPHSPLDLCRKEFLFPKLQQNNQLLTQATHKELNYETNIKKQAATDDSVFEMLLKALETTSWEICAALKLCFLELWKQEKRLSNTLMDNLLFFVRERFFEEFKARSTKPIQFMEIEFGVEVSKMHPKFNNKSYKIPKKISKYVSRDRQWHTDVELLYGPYIIHGNWVCLCIDLPSHEITVLLPDPTEYAIKEVEKELLSLASSLLFLITNCATNAEMEADIATPLTITIYAGEWEIKCTYKESFIRCD</sequence>
<name>A0A565BJ79_9BRAS</name>
<reference evidence="3" key="1">
    <citation type="submission" date="2019-07" db="EMBL/GenBank/DDBJ databases">
        <authorList>
            <person name="Dittberner H."/>
        </authorList>
    </citation>
    <scope>NUCLEOTIDE SEQUENCE [LARGE SCALE GENOMIC DNA]</scope>
</reference>
<organism evidence="3 4">
    <name type="scientific">Arabis nemorensis</name>
    <dbReference type="NCBI Taxonomy" id="586526"/>
    <lineage>
        <taxon>Eukaryota</taxon>
        <taxon>Viridiplantae</taxon>
        <taxon>Streptophyta</taxon>
        <taxon>Embryophyta</taxon>
        <taxon>Tracheophyta</taxon>
        <taxon>Spermatophyta</taxon>
        <taxon>Magnoliopsida</taxon>
        <taxon>eudicotyledons</taxon>
        <taxon>Gunneridae</taxon>
        <taxon>Pentapetalae</taxon>
        <taxon>rosids</taxon>
        <taxon>malvids</taxon>
        <taxon>Brassicales</taxon>
        <taxon>Brassicaceae</taxon>
        <taxon>Arabideae</taxon>
        <taxon>Arabis</taxon>
    </lineage>
</organism>
<evidence type="ECO:0008006" key="5">
    <source>
        <dbReference type="Google" id="ProtNLM"/>
    </source>
</evidence>
<dbReference type="Proteomes" id="UP000489600">
    <property type="component" value="Unassembled WGS sequence"/>
</dbReference>
<keyword evidence="4" id="KW-1185">Reference proteome</keyword>
<evidence type="ECO:0000256" key="2">
    <source>
        <dbReference type="SAM" id="SignalP"/>
    </source>
</evidence>
<dbReference type="AlphaFoldDB" id="A0A565BJ79"/>
<feature type="chain" id="PRO_5022095680" description="Ubiquitin-like protease family profile domain-containing protein" evidence="2">
    <location>
        <begin position="21"/>
        <end position="618"/>
    </location>
</feature>
<dbReference type="OrthoDB" id="10602754at2759"/>
<feature type="region of interest" description="Disordered" evidence="1">
    <location>
        <begin position="169"/>
        <end position="194"/>
    </location>
</feature>